<dbReference type="EMBL" id="QJNS01000036">
    <property type="protein sequence ID" value="RYO91785.1"/>
    <property type="molecule type" value="Genomic_DNA"/>
</dbReference>
<reference evidence="5 6" key="1">
    <citation type="submission" date="2018-06" db="EMBL/GenBank/DDBJ databases">
        <title>Complete Genomes of Monosporascus.</title>
        <authorList>
            <person name="Robinson A.J."/>
            <person name="Natvig D.O."/>
        </authorList>
    </citation>
    <scope>NUCLEOTIDE SEQUENCE [LARGE SCALE GENOMIC DNA]</scope>
    <source>
        <strain evidence="5 6">CBS 609.92</strain>
    </source>
</reference>
<evidence type="ECO:0000259" key="4">
    <source>
        <dbReference type="Pfam" id="PF00291"/>
    </source>
</evidence>
<evidence type="ECO:0000256" key="3">
    <source>
        <dbReference type="SAM" id="Phobius"/>
    </source>
</evidence>
<name>A0ABY0HER6_9PEZI</name>
<accession>A0ABY0HER6</accession>
<comment type="caution">
    <text evidence="5">The sequence shown here is derived from an EMBL/GenBank/DDBJ whole genome shotgun (WGS) entry which is preliminary data.</text>
</comment>
<evidence type="ECO:0000313" key="6">
    <source>
        <dbReference type="Proteomes" id="UP000294003"/>
    </source>
</evidence>
<gene>
    <name evidence="5" type="ORF">DL762_002004</name>
</gene>
<protein>
    <recommendedName>
        <fullName evidence="4">Tryptophan synthase beta chain-like PALP domain-containing protein</fullName>
    </recommendedName>
</protein>
<keyword evidence="3" id="KW-1133">Transmembrane helix</keyword>
<dbReference type="SUPFAM" id="SSF53686">
    <property type="entry name" value="Tryptophan synthase beta subunit-like PLP-dependent enzymes"/>
    <property type="match status" value="1"/>
</dbReference>
<keyword evidence="3" id="KW-0472">Membrane</keyword>
<feature type="domain" description="Tryptophan synthase beta chain-like PALP" evidence="4">
    <location>
        <begin position="108"/>
        <end position="457"/>
    </location>
</feature>
<dbReference type="CDD" id="cd01561">
    <property type="entry name" value="CBS_like"/>
    <property type="match status" value="1"/>
</dbReference>
<feature type="transmembrane region" description="Helical" evidence="3">
    <location>
        <begin position="9"/>
        <end position="29"/>
    </location>
</feature>
<dbReference type="Pfam" id="PF00291">
    <property type="entry name" value="PALP"/>
    <property type="match status" value="1"/>
</dbReference>
<keyword evidence="3" id="KW-0812">Transmembrane</keyword>
<dbReference type="InterPro" id="IPR050214">
    <property type="entry name" value="Cys_Synth/Cystath_Beta-Synth"/>
</dbReference>
<feature type="compositionally biased region" description="Low complexity" evidence="2">
    <location>
        <begin position="48"/>
        <end position="59"/>
    </location>
</feature>
<dbReference type="Proteomes" id="UP000294003">
    <property type="component" value="Unassembled WGS sequence"/>
</dbReference>
<dbReference type="Gene3D" id="3.40.50.1100">
    <property type="match status" value="3"/>
</dbReference>
<keyword evidence="6" id="KW-1185">Reference proteome</keyword>
<feature type="region of interest" description="Disordered" evidence="2">
    <location>
        <begin position="299"/>
        <end position="343"/>
    </location>
</feature>
<feature type="region of interest" description="Disordered" evidence="2">
    <location>
        <begin position="41"/>
        <end position="97"/>
    </location>
</feature>
<sequence length="502" mass="53387">MSLRDHPKAYGSAAVATAFVAGVLVTLGFKDLYPDLERQYQQGRKSNSRTAAASSSSSKAVRRRPSSFFWGGGPVALEDHESRPPSPAASGEQQPNRALGIADGIPGCIGNTPLVRLHSLCEATGRTILAKAEFLNGAGNSPKDRVALRVIEAAEARGLLVPRRGDTIYEGTVGSTGISLAALARARGYRCHICMPDDQAREKSDLLHHLGATVERVPVAPIASPDHFVNLARRRAAEHAASAADGSRGFFADQFESPFTHEAHYLTTGPEIWAQTGGRVDAFVAGAGTGGTISGVARYLKERAAREPRPKPRRRPKRSSSSSDDYDGYDDSDDGGGDDGLPRIILADPQGSGLYNKVRHGVMYSSTEREGTRRRQQVDSVVDGVGINRVTANFEAGRDLIDDAVRVTDAQACAMARWLAERDGVFAGSSTAVNCAAAVAAALRLPPGSVVVTVICDSGARHLSKFWRQIAEMGLEDGEHGEPGDLLKLLGLNGDGTAVMRR</sequence>
<organism evidence="5 6">
    <name type="scientific">Monosporascus cannonballus</name>
    <dbReference type="NCBI Taxonomy" id="155416"/>
    <lineage>
        <taxon>Eukaryota</taxon>
        <taxon>Fungi</taxon>
        <taxon>Dikarya</taxon>
        <taxon>Ascomycota</taxon>
        <taxon>Pezizomycotina</taxon>
        <taxon>Sordariomycetes</taxon>
        <taxon>Xylariomycetidae</taxon>
        <taxon>Xylariales</taxon>
        <taxon>Xylariales incertae sedis</taxon>
        <taxon>Monosporascus</taxon>
    </lineage>
</organism>
<dbReference type="InterPro" id="IPR001926">
    <property type="entry name" value="TrpB-like_PALP"/>
</dbReference>
<feature type="compositionally biased region" description="Acidic residues" evidence="2">
    <location>
        <begin position="324"/>
        <end position="337"/>
    </location>
</feature>
<evidence type="ECO:0000256" key="2">
    <source>
        <dbReference type="SAM" id="MobiDB-lite"/>
    </source>
</evidence>
<comment type="cofactor">
    <cofactor evidence="1">
        <name>pyridoxal 5'-phosphate</name>
        <dbReference type="ChEBI" id="CHEBI:597326"/>
    </cofactor>
</comment>
<dbReference type="InterPro" id="IPR001216">
    <property type="entry name" value="P-phosphate_BS"/>
</dbReference>
<dbReference type="PROSITE" id="PS00901">
    <property type="entry name" value="CYS_SYNTHASE"/>
    <property type="match status" value="1"/>
</dbReference>
<proteinExistence type="predicted"/>
<evidence type="ECO:0000256" key="1">
    <source>
        <dbReference type="ARBA" id="ARBA00001933"/>
    </source>
</evidence>
<dbReference type="PANTHER" id="PTHR10314">
    <property type="entry name" value="CYSTATHIONINE BETA-SYNTHASE"/>
    <property type="match status" value="1"/>
</dbReference>
<evidence type="ECO:0000313" key="5">
    <source>
        <dbReference type="EMBL" id="RYO91785.1"/>
    </source>
</evidence>
<feature type="compositionally biased region" description="Basic and acidic residues" evidence="2">
    <location>
        <begin position="299"/>
        <end position="310"/>
    </location>
</feature>
<dbReference type="InterPro" id="IPR036052">
    <property type="entry name" value="TrpB-like_PALP_sf"/>
</dbReference>